<accession>A0A5C8PIU9</accession>
<dbReference type="InterPro" id="IPR002878">
    <property type="entry name" value="ChsH2_C"/>
</dbReference>
<dbReference type="InterPro" id="IPR012340">
    <property type="entry name" value="NA-bd_OB-fold"/>
</dbReference>
<feature type="domain" description="ChsH2 rubredoxin-like zinc ribbon" evidence="2">
    <location>
        <begin position="19"/>
        <end position="53"/>
    </location>
</feature>
<dbReference type="OrthoDB" id="3182121at2"/>
<dbReference type="SUPFAM" id="SSF50249">
    <property type="entry name" value="Nucleic acid-binding proteins"/>
    <property type="match status" value="1"/>
</dbReference>
<dbReference type="Proteomes" id="UP000321638">
    <property type="component" value="Unassembled WGS sequence"/>
</dbReference>
<sequence length="138" mass="15764">MQHATLPHPVPTPLSQPFWDGCRRRQITLQRCDDCGRFRFYPCEACPYCRSRDCTWTEIDARGTVYSWIIVRRSVDAVWQARAPYIAGIIELDIQKGLLIPAIVIDCPVDSVRAGMPVEVTFEQTDASTVVPRWRPVS</sequence>
<dbReference type="Pfam" id="PF01796">
    <property type="entry name" value="OB_ChsH2_C"/>
    <property type="match status" value="1"/>
</dbReference>
<gene>
    <name evidence="3" type="ORF">FHP25_22270</name>
</gene>
<protein>
    <recommendedName>
        <fullName evidence="5">Zn-ribbon domain-containing OB-fold protein</fullName>
    </recommendedName>
</protein>
<dbReference type="RefSeq" id="WP_147849180.1">
    <property type="nucleotide sequence ID" value="NZ_VDUZ01000027.1"/>
</dbReference>
<comment type="caution">
    <text evidence="3">The sequence shown here is derived from an EMBL/GenBank/DDBJ whole genome shotgun (WGS) entry which is preliminary data.</text>
</comment>
<evidence type="ECO:0000313" key="3">
    <source>
        <dbReference type="EMBL" id="TXL73160.1"/>
    </source>
</evidence>
<dbReference type="Gene3D" id="6.10.30.10">
    <property type="match status" value="1"/>
</dbReference>
<evidence type="ECO:0008006" key="5">
    <source>
        <dbReference type="Google" id="ProtNLM"/>
    </source>
</evidence>
<evidence type="ECO:0000259" key="1">
    <source>
        <dbReference type="Pfam" id="PF01796"/>
    </source>
</evidence>
<dbReference type="InterPro" id="IPR022002">
    <property type="entry name" value="ChsH2_Znr"/>
</dbReference>
<dbReference type="InterPro" id="IPR052513">
    <property type="entry name" value="Thioester_dehydratase-like"/>
</dbReference>
<dbReference type="EMBL" id="VDUZ01000027">
    <property type="protein sequence ID" value="TXL73160.1"/>
    <property type="molecule type" value="Genomic_DNA"/>
</dbReference>
<evidence type="ECO:0000259" key="2">
    <source>
        <dbReference type="Pfam" id="PF12172"/>
    </source>
</evidence>
<dbReference type="PANTHER" id="PTHR34075:SF5">
    <property type="entry name" value="BLR3430 PROTEIN"/>
    <property type="match status" value="1"/>
</dbReference>
<organism evidence="3 4">
    <name type="scientific">Vineibacter terrae</name>
    <dbReference type="NCBI Taxonomy" id="2586908"/>
    <lineage>
        <taxon>Bacteria</taxon>
        <taxon>Pseudomonadati</taxon>
        <taxon>Pseudomonadota</taxon>
        <taxon>Alphaproteobacteria</taxon>
        <taxon>Hyphomicrobiales</taxon>
        <taxon>Vineibacter</taxon>
    </lineage>
</organism>
<keyword evidence="4" id="KW-1185">Reference proteome</keyword>
<dbReference type="AlphaFoldDB" id="A0A5C8PIU9"/>
<dbReference type="PANTHER" id="PTHR34075">
    <property type="entry name" value="BLR3430 PROTEIN"/>
    <property type="match status" value="1"/>
</dbReference>
<proteinExistence type="predicted"/>
<evidence type="ECO:0000313" key="4">
    <source>
        <dbReference type="Proteomes" id="UP000321638"/>
    </source>
</evidence>
<feature type="domain" description="ChsH2 C-terminal OB-fold" evidence="1">
    <location>
        <begin position="56"/>
        <end position="123"/>
    </location>
</feature>
<name>A0A5C8PIU9_9HYPH</name>
<dbReference type="Pfam" id="PF12172">
    <property type="entry name" value="zf-ChsH2"/>
    <property type="match status" value="1"/>
</dbReference>
<reference evidence="3 4" key="1">
    <citation type="submission" date="2019-06" db="EMBL/GenBank/DDBJ databases">
        <title>New taxonomy in bacterial strain CC-CFT640, isolated from vineyard.</title>
        <authorList>
            <person name="Lin S.-Y."/>
            <person name="Tsai C.-F."/>
            <person name="Young C.-C."/>
        </authorList>
    </citation>
    <scope>NUCLEOTIDE SEQUENCE [LARGE SCALE GENOMIC DNA]</scope>
    <source>
        <strain evidence="3 4">CC-CFT640</strain>
    </source>
</reference>